<evidence type="ECO:0000256" key="3">
    <source>
        <dbReference type="ARBA" id="ARBA00022692"/>
    </source>
</evidence>
<gene>
    <name evidence="8" type="ORF">SAMN05421853_10624</name>
</gene>
<evidence type="ECO:0000259" key="7">
    <source>
        <dbReference type="Pfam" id="PF00482"/>
    </source>
</evidence>
<dbReference type="RefSeq" id="WP_093011178.1">
    <property type="nucleotide sequence ID" value="NZ_FOXV01000006.1"/>
</dbReference>
<evidence type="ECO:0000256" key="2">
    <source>
        <dbReference type="ARBA" id="ARBA00022475"/>
    </source>
</evidence>
<comment type="subcellular location">
    <subcellularLocation>
        <location evidence="1">Cell membrane</location>
        <topology evidence="1">Multi-pass membrane protein</topology>
    </subcellularLocation>
</comment>
<feature type="transmembrane region" description="Helical" evidence="6">
    <location>
        <begin position="287"/>
        <end position="313"/>
    </location>
</feature>
<evidence type="ECO:0000313" key="9">
    <source>
        <dbReference type="Proteomes" id="UP000243106"/>
    </source>
</evidence>
<feature type="transmembrane region" description="Helical" evidence="6">
    <location>
        <begin position="143"/>
        <end position="161"/>
    </location>
</feature>
<keyword evidence="5 6" id="KW-0472">Membrane</keyword>
<sequence length="323" mass="34780">MSDPLTQLVFLIALGGLCLMLGSFGALLQAGRIQRRLALRLMRATGTAPATRAPARQAGGGSVAHALRQLRRIVARIGERFSAVLGGEAIETTAELASAGYRSRDALLIYAFLKTVLPLLAVVAGLAWLLATRTPGLEMMMPAAAVIAIALGLSKGVDAVVGRQRQLRLTRIRKGFPDMLELLVISSEAGLGPQPALHRVAREMASICPELSQDIHEMVSEMAMTNDRRTAYERLTARVPLPEIGVFTQTLDQSDTYGTPFSRAMRTLINEQRANRLMAIEEKAARLPVLMTIPLIFCIMPSVFVVLVGPAALSVFDNILSGG</sequence>
<dbReference type="PANTHER" id="PTHR35007:SF2">
    <property type="entry name" value="PILUS ASSEMBLE PROTEIN"/>
    <property type="match status" value="1"/>
</dbReference>
<dbReference type="AlphaFoldDB" id="A0A1I5YKA5"/>
<feature type="transmembrane region" description="Helical" evidence="6">
    <location>
        <begin position="6"/>
        <end position="28"/>
    </location>
</feature>
<evidence type="ECO:0000256" key="5">
    <source>
        <dbReference type="ARBA" id="ARBA00023136"/>
    </source>
</evidence>
<accession>A0A1I5YKA5</accession>
<evidence type="ECO:0000256" key="1">
    <source>
        <dbReference type="ARBA" id="ARBA00004651"/>
    </source>
</evidence>
<evidence type="ECO:0000256" key="4">
    <source>
        <dbReference type="ARBA" id="ARBA00022989"/>
    </source>
</evidence>
<protein>
    <submittedName>
        <fullName evidence="8">Tight adherence protein C</fullName>
    </submittedName>
</protein>
<keyword evidence="3 6" id="KW-0812">Transmembrane</keyword>
<dbReference type="Proteomes" id="UP000243106">
    <property type="component" value="Unassembled WGS sequence"/>
</dbReference>
<name>A0A1I5YKA5_9RHOB</name>
<dbReference type="GO" id="GO:0005886">
    <property type="term" value="C:plasma membrane"/>
    <property type="evidence" value="ECO:0007669"/>
    <property type="project" value="UniProtKB-SubCell"/>
</dbReference>
<dbReference type="PANTHER" id="PTHR35007">
    <property type="entry name" value="INTEGRAL MEMBRANE PROTEIN-RELATED"/>
    <property type="match status" value="1"/>
</dbReference>
<reference evidence="9" key="1">
    <citation type="submission" date="2016-10" db="EMBL/GenBank/DDBJ databases">
        <authorList>
            <person name="Varghese N."/>
            <person name="Submissions S."/>
        </authorList>
    </citation>
    <scope>NUCLEOTIDE SEQUENCE [LARGE SCALE GENOMIC DNA]</scope>
    <source>
        <strain evidence="9">JCM 10271</strain>
    </source>
</reference>
<keyword evidence="4 6" id="KW-1133">Transmembrane helix</keyword>
<feature type="transmembrane region" description="Helical" evidence="6">
    <location>
        <begin position="107"/>
        <end position="131"/>
    </location>
</feature>
<keyword evidence="2" id="KW-1003">Cell membrane</keyword>
<dbReference type="STRING" id="93684.SAMN05421853_10624"/>
<evidence type="ECO:0000256" key="6">
    <source>
        <dbReference type="SAM" id="Phobius"/>
    </source>
</evidence>
<organism evidence="8 9">
    <name type="scientific">Roseivivax halotolerans</name>
    <dbReference type="NCBI Taxonomy" id="93684"/>
    <lineage>
        <taxon>Bacteria</taxon>
        <taxon>Pseudomonadati</taxon>
        <taxon>Pseudomonadota</taxon>
        <taxon>Alphaproteobacteria</taxon>
        <taxon>Rhodobacterales</taxon>
        <taxon>Roseobacteraceae</taxon>
        <taxon>Roseivivax</taxon>
    </lineage>
</organism>
<dbReference type="EMBL" id="FOXV01000006">
    <property type="protein sequence ID" value="SFQ44654.1"/>
    <property type="molecule type" value="Genomic_DNA"/>
</dbReference>
<dbReference type="Pfam" id="PF00482">
    <property type="entry name" value="T2SSF"/>
    <property type="match status" value="1"/>
</dbReference>
<proteinExistence type="predicted"/>
<dbReference type="InterPro" id="IPR018076">
    <property type="entry name" value="T2SS_GspF_dom"/>
</dbReference>
<keyword evidence="9" id="KW-1185">Reference proteome</keyword>
<evidence type="ECO:0000313" key="8">
    <source>
        <dbReference type="EMBL" id="SFQ44654.1"/>
    </source>
</evidence>
<feature type="domain" description="Type II secretion system protein GspF" evidence="7">
    <location>
        <begin position="180"/>
        <end position="308"/>
    </location>
</feature>